<keyword evidence="2" id="KW-0812">Transmembrane</keyword>
<reference evidence="3" key="1">
    <citation type="submission" date="2022-12" db="EMBL/GenBank/DDBJ databases">
        <authorList>
            <person name="Petersen C."/>
        </authorList>
    </citation>
    <scope>NUCLEOTIDE SEQUENCE</scope>
    <source>
        <strain evidence="3">IBT 35673</strain>
    </source>
</reference>
<dbReference type="EMBL" id="JAPZBQ010000001">
    <property type="protein sequence ID" value="KAJ5352370.1"/>
    <property type="molecule type" value="Genomic_DNA"/>
</dbReference>
<evidence type="ECO:0000256" key="2">
    <source>
        <dbReference type="SAM" id="Phobius"/>
    </source>
</evidence>
<name>A0A9W9R2D0_PENBR</name>
<feature type="region of interest" description="Disordered" evidence="1">
    <location>
        <begin position="59"/>
        <end position="99"/>
    </location>
</feature>
<sequence length="99" mass="10647">MTSSTAAVVSATPSQEEALEKPVQSSKAWIAGAVLGPVLGVLAAGIVFWCLQRRQAKAEQFNQPDPSSAGMSSRRQHFSPAQEMDSVAYPRVHELSSYK</sequence>
<protein>
    <submittedName>
        <fullName evidence="3">Uncharacterized protein</fullName>
    </submittedName>
</protein>
<reference evidence="3" key="2">
    <citation type="journal article" date="2023" name="IMA Fungus">
        <title>Comparative genomic study of the Penicillium genus elucidates a diverse pangenome and 15 lateral gene transfer events.</title>
        <authorList>
            <person name="Petersen C."/>
            <person name="Sorensen T."/>
            <person name="Nielsen M.R."/>
            <person name="Sondergaard T.E."/>
            <person name="Sorensen J.L."/>
            <person name="Fitzpatrick D.A."/>
            <person name="Frisvad J.C."/>
            <person name="Nielsen K.L."/>
        </authorList>
    </citation>
    <scope>NUCLEOTIDE SEQUENCE</scope>
    <source>
        <strain evidence="3">IBT 35673</strain>
    </source>
</reference>
<keyword evidence="2" id="KW-0472">Membrane</keyword>
<feature type="compositionally biased region" description="Low complexity" evidence="1">
    <location>
        <begin position="1"/>
        <end position="12"/>
    </location>
</feature>
<feature type="transmembrane region" description="Helical" evidence="2">
    <location>
        <begin position="28"/>
        <end position="51"/>
    </location>
</feature>
<comment type="caution">
    <text evidence="3">The sequence shown here is derived from an EMBL/GenBank/DDBJ whole genome shotgun (WGS) entry which is preliminary data.</text>
</comment>
<feature type="compositionally biased region" description="Polar residues" evidence="1">
    <location>
        <begin position="60"/>
        <end position="73"/>
    </location>
</feature>
<gene>
    <name evidence="3" type="ORF">N7452_001344</name>
</gene>
<organism evidence="3 4">
    <name type="scientific">Penicillium brevicompactum</name>
    <dbReference type="NCBI Taxonomy" id="5074"/>
    <lineage>
        <taxon>Eukaryota</taxon>
        <taxon>Fungi</taxon>
        <taxon>Dikarya</taxon>
        <taxon>Ascomycota</taxon>
        <taxon>Pezizomycotina</taxon>
        <taxon>Eurotiomycetes</taxon>
        <taxon>Eurotiomycetidae</taxon>
        <taxon>Eurotiales</taxon>
        <taxon>Aspergillaceae</taxon>
        <taxon>Penicillium</taxon>
    </lineage>
</organism>
<evidence type="ECO:0000313" key="4">
    <source>
        <dbReference type="Proteomes" id="UP001147695"/>
    </source>
</evidence>
<evidence type="ECO:0000256" key="1">
    <source>
        <dbReference type="SAM" id="MobiDB-lite"/>
    </source>
</evidence>
<dbReference type="Proteomes" id="UP001147695">
    <property type="component" value="Unassembled WGS sequence"/>
</dbReference>
<accession>A0A9W9R2D0</accession>
<dbReference type="AlphaFoldDB" id="A0A9W9R2D0"/>
<evidence type="ECO:0000313" key="3">
    <source>
        <dbReference type="EMBL" id="KAJ5352370.1"/>
    </source>
</evidence>
<proteinExistence type="predicted"/>
<keyword evidence="2" id="KW-1133">Transmembrane helix</keyword>
<feature type="region of interest" description="Disordered" evidence="1">
    <location>
        <begin position="1"/>
        <end position="22"/>
    </location>
</feature>